<proteinExistence type="predicted"/>
<sequence length="111" mass="12280">MKRNEHQCVNPLTTEHQDKPPTLNLTACVVAFVGAVAAIAITPVDAAYCPNTLGYGYIYSASNTRISANAARTKVVIFRCIALRLAVLAARAIKFYKTFVFWLLSPQEKYK</sequence>
<protein>
    <submittedName>
        <fullName evidence="1">Uncharacterized protein</fullName>
    </submittedName>
</protein>
<evidence type="ECO:0000313" key="1">
    <source>
        <dbReference type="EMBL" id="KAG2918286.1"/>
    </source>
</evidence>
<reference evidence="1" key="1">
    <citation type="submission" date="2018-10" db="EMBL/GenBank/DDBJ databases">
        <title>Effector identification in a new, highly contiguous assembly of the strawberry crown rot pathogen Phytophthora cactorum.</title>
        <authorList>
            <person name="Armitage A.D."/>
            <person name="Nellist C.F."/>
            <person name="Bates H."/>
            <person name="Vickerstaff R.J."/>
            <person name="Harrison R.J."/>
        </authorList>
    </citation>
    <scope>NUCLEOTIDE SEQUENCE</scope>
    <source>
        <strain evidence="1">4032</strain>
    </source>
</reference>
<evidence type="ECO:0000313" key="2">
    <source>
        <dbReference type="Proteomes" id="UP000774804"/>
    </source>
</evidence>
<gene>
    <name evidence="1" type="ORF">PC115_g10482</name>
</gene>
<accession>A0A8T1CCS1</accession>
<name>A0A8T1CCS1_9STRA</name>
<dbReference type="AlphaFoldDB" id="A0A8T1CCS1"/>
<comment type="caution">
    <text evidence="1">The sequence shown here is derived from an EMBL/GenBank/DDBJ whole genome shotgun (WGS) entry which is preliminary data.</text>
</comment>
<dbReference type="Proteomes" id="UP000774804">
    <property type="component" value="Unassembled WGS sequence"/>
</dbReference>
<organism evidence="1 2">
    <name type="scientific">Phytophthora cactorum</name>
    <dbReference type="NCBI Taxonomy" id="29920"/>
    <lineage>
        <taxon>Eukaryota</taxon>
        <taxon>Sar</taxon>
        <taxon>Stramenopiles</taxon>
        <taxon>Oomycota</taxon>
        <taxon>Peronosporomycetes</taxon>
        <taxon>Peronosporales</taxon>
        <taxon>Peronosporaceae</taxon>
        <taxon>Phytophthora</taxon>
    </lineage>
</organism>
<dbReference type="EMBL" id="RCMI01000311">
    <property type="protein sequence ID" value="KAG2918286.1"/>
    <property type="molecule type" value="Genomic_DNA"/>
</dbReference>